<keyword evidence="4" id="KW-1185">Reference proteome</keyword>
<evidence type="ECO:0000256" key="2">
    <source>
        <dbReference type="SAM" id="MobiDB-lite"/>
    </source>
</evidence>
<feature type="compositionally biased region" description="Low complexity" evidence="2">
    <location>
        <begin position="304"/>
        <end position="331"/>
    </location>
</feature>
<name>D7FRV0_ECTSI</name>
<feature type="region of interest" description="Disordered" evidence="2">
    <location>
        <begin position="1"/>
        <end position="37"/>
    </location>
</feature>
<feature type="compositionally biased region" description="Acidic residues" evidence="2">
    <location>
        <begin position="359"/>
        <end position="386"/>
    </location>
</feature>
<feature type="region of interest" description="Disordered" evidence="2">
    <location>
        <begin position="472"/>
        <end position="545"/>
    </location>
</feature>
<evidence type="ECO:0000313" key="4">
    <source>
        <dbReference type="Proteomes" id="UP000002630"/>
    </source>
</evidence>
<feature type="compositionally biased region" description="Polar residues" evidence="2">
    <location>
        <begin position="489"/>
        <end position="518"/>
    </location>
</feature>
<dbReference type="Proteomes" id="UP000002630">
    <property type="component" value="Linkage Group LG24"/>
</dbReference>
<feature type="compositionally biased region" description="Low complexity" evidence="2">
    <location>
        <begin position="618"/>
        <end position="628"/>
    </location>
</feature>
<proteinExistence type="predicted"/>
<dbReference type="OrthoDB" id="10468561at2759"/>
<protein>
    <submittedName>
        <fullName evidence="3">Uncharacterized protein</fullName>
    </submittedName>
</protein>
<feature type="coiled-coil region" evidence="1">
    <location>
        <begin position="828"/>
        <end position="1001"/>
    </location>
</feature>
<dbReference type="EMBL" id="FN649749">
    <property type="protein sequence ID" value="CBJ30891.1"/>
    <property type="molecule type" value="Genomic_DNA"/>
</dbReference>
<feature type="compositionally biased region" description="Low complexity" evidence="2">
    <location>
        <begin position="156"/>
        <end position="181"/>
    </location>
</feature>
<feature type="compositionally biased region" description="Gly residues" evidence="2">
    <location>
        <begin position="341"/>
        <end position="350"/>
    </location>
</feature>
<feature type="coiled-coil region" evidence="1">
    <location>
        <begin position="747"/>
        <end position="774"/>
    </location>
</feature>
<feature type="region of interest" description="Disordered" evidence="2">
    <location>
        <begin position="618"/>
        <end position="675"/>
    </location>
</feature>
<reference evidence="3 4" key="1">
    <citation type="journal article" date="2010" name="Nature">
        <title>The Ectocarpus genome and the independent evolution of multicellularity in brown algae.</title>
        <authorList>
            <person name="Cock J.M."/>
            <person name="Sterck L."/>
            <person name="Rouze P."/>
            <person name="Scornet D."/>
            <person name="Allen A.E."/>
            <person name="Amoutzias G."/>
            <person name="Anthouard V."/>
            <person name="Artiguenave F."/>
            <person name="Aury J.M."/>
            <person name="Badger J.H."/>
            <person name="Beszteri B."/>
            <person name="Billiau K."/>
            <person name="Bonnet E."/>
            <person name="Bothwell J.H."/>
            <person name="Bowler C."/>
            <person name="Boyen C."/>
            <person name="Brownlee C."/>
            <person name="Carrano C.J."/>
            <person name="Charrier B."/>
            <person name="Cho G.Y."/>
            <person name="Coelho S.M."/>
            <person name="Collen J."/>
            <person name="Corre E."/>
            <person name="Da Silva C."/>
            <person name="Delage L."/>
            <person name="Delaroque N."/>
            <person name="Dittami S.M."/>
            <person name="Doulbeau S."/>
            <person name="Elias M."/>
            <person name="Farnham G."/>
            <person name="Gachon C.M."/>
            <person name="Gschloessl B."/>
            <person name="Heesch S."/>
            <person name="Jabbari K."/>
            <person name="Jubin C."/>
            <person name="Kawai H."/>
            <person name="Kimura K."/>
            <person name="Kloareg B."/>
            <person name="Kupper F.C."/>
            <person name="Lang D."/>
            <person name="Le Bail A."/>
            <person name="Leblanc C."/>
            <person name="Lerouge P."/>
            <person name="Lohr M."/>
            <person name="Lopez P.J."/>
            <person name="Martens C."/>
            <person name="Maumus F."/>
            <person name="Michel G."/>
            <person name="Miranda-Saavedra D."/>
            <person name="Morales J."/>
            <person name="Moreau H."/>
            <person name="Motomura T."/>
            <person name="Nagasato C."/>
            <person name="Napoli C.A."/>
            <person name="Nelson D.R."/>
            <person name="Nyvall-Collen P."/>
            <person name="Peters A.F."/>
            <person name="Pommier C."/>
            <person name="Potin P."/>
            <person name="Poulain J."/>
            <person name="Quesneville H."/>
            <person name="Read B."/>
            <person name="Rensing S.A."/>
            <person name="Ritter A."/>
            <person name="Rousvoal S."/>
            <person name="Samanta M."/>
            <person name="Samson G."/>
            <person name="Schroeder D.C."/>
            <person name="Segurens B."/>
            <person name="Strittmatter M."/>
            <person name="Tonon T."/>
            <person name="Tregear J.W."/>
            <person name="Valentin K."/>
            <person name="von Dassow P."/>
            <person name="Yamagishi T."/>
            <person name="Van de Peer Y."/>
            <person name="Wincker P."/>
        </authorList>
    </citation>
    <scope>NUCLEOTIDE SEQUENCE [LARGE SCALE GENOMIC DNA]</scope>
    <source>
        <strain evidence="4">Ec32 / CCAP1310/4</strain>
    </source>
</reference>
<gene>
    <name evidence="3" type="ORF">Esi_0221_0007</name>
</gene>
<dbReference type="InParanoid" id="D7FRV0"/>
<feature type="compositionally biased region" description="Basic and acidic residues" evidence="2">
    <location>
        <begin position="639"/>
        <end position="649"/>
    </location>
</feature>
<dbReference type="EMBL" id="FN648400">
    <property type="protein sequence ID" value="CBJ30891.1"/>
    <property type="molecule type" value="Genomic_DNA"/>
</dbReference>
<evidence type="ECO:0000313" key="3">
    <source>
        <dbReference type="EMBL" id="CBJ30891.1"/>
    </source>
</evidence>
<feature type="compositionally biased region" description="Low complexity" evidence="2">
    <location>
        <begin position="401"/>
        <end position="417"/>
    </location>
</feature>
<dbReference type="AlphaFoldDB" id="D7FRV0"/>
<evidence type="ECO:0000256" key="1">
    <source>
        <dbReference type="SAM" id="Coils"/>
    </source>
</evidence>
<feature type="compositionally biased region" description="Basic and acidic residues" evidence="2">
    <location>
        <begin position="201"/>
        <end position="212"/>
    </location>
</feature>
<accession>D7FRV0</accession>
<feature type="compositionally biased region" description="Low complexity" evidence="2">
    <location>
        <begin position="213"/>
        <end position="237"/>
    </location>
</feature>
<organism evidence="3 4">
    <name type="scientific">Ectocarpus siliculosus</name>
    <name type="common">Brown alga</name>
    <name type="synonym">Conferva siliculosa</name>
    <dbReference type="NCBI Taxonomy" id="2880"/>
    <lineage>
        <taxon>Eukaryota</taxon>
        <taxon>Sar</taxon>
        <taxon>Stramenopiles</taxon>
        <taxon>Ochrophyta</taxon>
        <taxon>PX clade</taxon>
        <taxon>Phaeophyceae</taxon>
        <taxon>Ectocarpales</taxon>
        <taxon>Ectocarpaceae</taxon>
        <taxon>Ectocarpus</taxon>
    </lineage>
</organism>
<keyword evidence="1" id="KW-0175">Coiled coil</keyword>
<sequence>MPNLAFSPVGPQQPPLHDRGSGEKENANAASSPPVGSITKKAAVAPAGSTVVRSPLESLAAGTSIVCKRDSTCKCPDCDMAAAVFDINDLRQVGGGGGIPSSPTAGGIPPPSGVGGLARSPLAGGASRDVARDDHDGALPTWTPAPAGEGEGRQEAAVMPPKPAVAVVDSPAASPVPDSAARNVPHNAKKADMTATSSAPDGEHDAAVHKQPGESCGGASETAAGGETPAAASAKSAGSKKKGWGFRMARAVFSPLSPRRKQQGDAGGDGKSGTTAALAGELDDEATAAAAGAPPLVETTVELSATAEPAAMSEPAATSEPAAAAELAPPADNEIPSSAGAGMGAGGKHGNTGAADGNDGNDDLLSGDESAQEEEEEGPVEHEDGDAAAAAIGGGTCKPPVAGNAAVAAGVSSSTSVPEDSNAAATGSAACGGMDVFLGERSAAAAAAARRASSGRRLSKDRYFECSSEVEHVLASDSESDSGDKDVDPSSSKEQALESEQTSEQPAPPVNETNSDRISSSLAAAPSTPVTPAAATASSARASSATPMSLLPVVEADSPAAALEAAVAAAKAADVNGDVEPGGITVAADSAPSQKVLVRVAPGEETDVDVGAAAPADEATATQAATATYPPEGSGGEANAHDGKEKGAAQDEAQSQAGGARGLMGLGRRRNRRQGTQLELGMAEAYGHEDHRAKFSQAEVDAKIKERLAEEQSAFEKTVSGLKSTHEADLQAAADKLQQSSSDGNRAKIAARDAEALEREIAMLSERYGEAAAEAKHSGKILLEKEALLDAVTAQLMGLKSDLATTRAEHAAEKQRMTETADSERRARSLAESRLQQLEVAYNKLEDSEREKRAAGILKMKNDMKALAQQQFAGANKQHAALRARLERSEAQTRLLEEAAKEFNAKLETAGQKSTELSGQVEALQNEKVEAAASASRREHVLQQEATALRNDAESRLDEMEAMARERDAANSGRDVSQDALARMAIRNTQLKESVADLEGKVKELEGFCTEALDELDREKVKNAKRIFAEGGK</sequence>
<feature type="region of interest" description="Disordered" evidence="2">
    <location>
        <begin position="95"/>
        <end position="429"/>
    </location>
</feature>
<feature type="compositionally biased region" description="Basic and acidic residues" evidence="2">
    <location>
        <begin position="16"/>
        <end position="26"/>
    </location>
</feature>
<feature type="compositionally biased region" description="Low complexity" evidence="2">
    <location>
        <begin position="519"/>
        <end position="545"/>
    </location>
</feature>